<dbReference type="Proteomes" id="UP000436088">
    <property type="component" value="Unassembled WGS sequence"/>
</dbReference>
<proteinExistence type="inferred from homology"/>
<comment type="caution">
    <text evidence="6">The sequence shown here is derived from an EMBL/GenBank/DDBJ whole genome shotgun (WGS) entry which is preliminary data.</text>
</comment>
<dbReference type="GO" id="GO:0046961">
    <property type="term" value="F:proton-transporting ATPase activity, rotational mechanism"/>
    <property type="evidence" value="ECO:0007669"/>
    <property type="project" value="InterPro"/>
</dbReference>
<name>A0A6A3B2X4_HIBSY</name>
<sequence>MVVTHHRARRWRMLSWQQNFWSLLLVASWQRSGRTSLWLQQRRRRGPRSSRDSGANVKRLEIETDAKINHLKNEAARISHDVVQMLLNNVTTMKN</sequence>
<dbReference type="GO" id="GO:0000221">
    <property type="term" value="C:vacuolar proton-transporting V-type ATPase, V1 domain"/>
    <property type="evidence" value="ECO:0007669"/>
    <property type="project" value="TreeGrafter"/>
</dbReference>
<dbReference type="PANTHER" id="PTHR12713:SF11">
    <property type="entry name" value="V-TYPE PROTON ATPASE SUBUNIT G"/>
    <property type="match status" value="1"/>
</dbReference>
<keyword evidence="5" id="KW-0406">Ion transport</keyword>
<dbReference type="PANTHER" id="PTHR12713">
    <property type="entry name" value="VACUOLAR ATP SYNTHASE SUBUNIT G"/>
    <property type="match status" value="1"/>
</dbReference>
<accession>A0A6A3B2X4</accession>
<protein>
    <submittedName>
        <fullName evidence="6">V-type proton ATPase subunit G1</fullName>
    </submittedName>
</protein>
<evidence type="ECO:0000256" key="5">
    <source>
        <dbReference type="ARBA" id="ARBA00023065"/>
    </source>
</evidence>
<evidence type="ECO:0000256" key="4">
    <source>
        <dbReference type="ARBA" id="ARBA00022781"/>
    </source>
</evidence>
<dbReference type="GO" id="GO:0016887">
    <property type="term" value="F:ATP hydrolysis activity"/>
    <property type="evidence" value="ECO:0007669"/>
    <property type="project" value="TreeGrafter"/>
</dbReference>
<keyword evidence="3" id="KW-0813">Transport</keyword>
<gene>
    <name evidence="6" type="ORF">F3Y22_tig00110303pilonHSYRG00164</name>
</gene>
<evidence type="ECO:0000313" key="7">
    <source>
        <dbReference type="Proteomes" id="UP000436088"/>
    </source>
</evidence>
<keyword evidence="7" id="KW-1185">Reference proteome</keyword>
<dbReference type="Gene3D" id="1.20.5.2950">
    <property type="match status" value="1"/>
</dbReference>
<dbReference type="AlphaFoldDB" id="A0A6A3B2X4"/>
<organism evidence="6 7">
    <name type="scientific">Hibiscus syriacus</name>
    <name type="common">Rose of Sharon</name>
    <dbReference type="NCBI Taxonomy" id="106335"/>
    <lineage>
        <taxon>Eukaryota</taxon>
        <taxon>Viridiplantae</taxon>
        <taxon>Streptophyta</taxon>
        <taxon>Embryophyta</taxon>
        <taxon>Tracheophyta</taxon>
        <taxon>Spermatophyta</taxon>
        <taxon>Magnoliopsida</taxon>
        <taxon>eudicotyledons</taxon>
        <taxon>Gunneridae</taxon>
        <taxon>Pentapetalae</taxon>
        <taxon>rosids</taxon>
        <taxon>malvids</taxon>
        <taxon>Malvales</taxon>
        <taxon>Malvaceae</taxon>
        <taxon>Malvoideae</taxon>
        <taxon>Hibiscus</taxon>
    </lineage>
</organism>
<dbReference type="EMBL" id="VEPZ02000921">
    <property type="protein sequence ID" value="KAE8711086.1"/>
    <property type="molecule type" value="Genomic_DNA"/>
</dbReference>
<evidence type="ECO:0000313" key="6">
    <source>
        <dbReference type="EMBL" id="KAE8711086.1"/>
    </source>
</evidence>
<evidence type="ECO:0000256" key="3">
    <source>
        <dbReference type="ARBA" id="ARBA00022448"/>
    </source>
</evidence>
<reference evidence="6" key="1">
    <citation type="submission" date="2019-09" db="EMBL/GenBank/DDBJ databases">
        <title>Draft genome information of white flower Hibiscus syriacus.</title>
        <authorList>
            <person name="Kim Y.-M."/>
        </authorList>
    </citation>
    <scope>NUCLEOTIDE SEQUENCE [LARGE SCALE GENOMIC DNA]</scope>
    <source>
        <strain evidence="6">YM2019G1</strain>
    </source>
</reference>
<evidence type="ECO:0000256" key="1">
    <source>
        <dbReference type="ARBA" id="ARBA00003847"/>
    </source>
</evidence>
<comment type="similarity">
    <text evidence="2">Belongs to the V-ATPase G subunit family.</text>
</comment>
<dbReference type="InterPro" id="IPR005124">
    <property type="entry name" value="V-ATPase_G"/>
</dbReference>
<keyword evidence="4" id="KW-0375">Hydrogen ion transport</keyword>
<evidence type="ECO:0000256" key="2">
    <source>
        <dbReference type="ARBA" id="ARBA00010066"/>
    </source>
</evidence>
<comment type="function">
    <text evidence="1">Catalytic subunit of the peripheral V1 complex of vacuolar ATPase (V-ATPase). V-ATPase is responsible for acidifying a variety of intracellular compartments in eukaryotic cells.</text>
</comment>